<dbReference type="SUPFAM" id="SSF54909">
    <property type="entry name" value="Dimeric alpha+beta barrel"/>
    <property type="match status" value="1"/>
</dbReference>
<evidence type="ECO:0000313" key="2">
    <source>
        <dbReference type="EMBL" id="MBE7525954.1"/>
    </source>
</evidence>
<dbReference type="AlphaFoldDB" id="A0A928Y7A0"/>
<organism evidence="2 3">
    <name type="scientific">candidate division WWE3 bacterium</name>
    <dbReference type="NCBI Taxonomy" id="2053526"/>
    <lineage>
        <taxon>Bacteria</taxon>
        <taxon>Katanobacteria</taxon>
    </lineage>
</organism>
<keyword evidence="2" id="KW-0503">Monooxygenase</keyword>
<reference evidence="2" key="1">
    <citation type="submission" date="2020-05" db="EMBL/GenBank/DDBJ databases">
        <title>High-Quality Genomes of Partial-Nitritation/Anammox System by Hierarchical Clustering Based Hybrid Assembly.</title>
        <authorList>
            <person name="Liu L."/>
            <person name="Wang Y."/>
            <person name="Che Y."/>
            <person name="Chen Y."/>
            <person name="Xia Y."/>
            <person name="Luo R."/>
            <person name="Cheng S.H."/>
            <person name="Zheng C."/>
            <person name="Zhang T."/>
        </authorList>
    </citation>
    <scope>NUCLEOTIDE SEQUENCE</scope>
    <source>
        <strain evidence="2">H1_PAT1</strain>
    </source>
</reference>
<proteinExistence type="predicted"/>
<dbReference type="EMBL" id="JABTTY010000003">
    <property type="protein sequence ID" value="MBE7525954.1"/>
    <property type="molecule type" value="Genomic_DNA"/>
</dbReference>
<dbReference type="PANTHER" id="PTHR33336">
    <property type="entry name" value="QUINOL MONOOXYGENASE YGIN-RELATED"/>
    <property type="match status" value="1"/>
</dbReference>
<sequence>MSQHTIRAVAQVVACTDKIPDVHAILQGIVAPTRQEPGCLNYQLLQHRSNPAVFLFIEEWSDEQAIDAHFGTPHIREALVKVTPLLAQAPDIQHYTLLA</sequence>
<evidence type="ECO:0000259" key="1">
    <source>
        <dbReference type="PROSITE" id="PS51725"/>
    </source>
</evidence>
<feature type="domain" description="ABM" evidence="1">
    <location>
        <begin position="6"/>
        <end position="95"/>
    </location>
</feature>
<protein>
    <submittedName>
        <fullName evidence="2">Antibiotic biosynthesis monooxygenase</fullName>
    </submittedName>
</protein>
<dbReference type="InterPro" id="IPR050744">
    <property type="entry name" value="AI-2_Isomerase_LsrG"/>
</dbReference>
<dbReference type="Proteomes" id="UP000710385">
    <property type="component" value="Unassembled WGS sequence"/>
</dbReference>
<dbReference type="PANTHER" id="PTHR33336:SF15">
    <property type="entry name" value="ABM DOMAIN-CONTAINING PROTEIN"/>
    <property type="match status" value="1"/>
</dbReference>
<evidence type="ECO:0000313" key="3">
    <source>
        <dbReference type="Proteomes" id="UP000710385"/>
    </source>
</evidence>
<dbReference type="Gene3D" id="3.30.70.100">
    <property type="match status" value="1"/>
</dbReference>
<dbReference type="PROSITE" id="PS51725">
    <property type="entry name" value="ABM"/>
    <property type="match status" value="1"/>
</dbReference>
<keyword evidence="2" id="KW-0560">Oxidoreductase</keyword>
<accession>A0A928Y7A0</accession>
<gene>
    <name evidence="2" type="ORF">HS096_06695</name>
</gene>
<name>A0A928Y7A0_UNCKA</name>
<dbReference type="InterPro" id="IPR007138">
    <property type="entry name" value="ABM_dom"/>
</dbReference>
<dbReference type="InterPro" id="IPR011008">
    <property type="entry name" value="Dimeric_a/b-barrel"/>
</dbReference>
<dbReference type="GO" id="GO:0004497">
    <property type="term" value="F:monooxygenase activity"/>
    <property type="evidence" value="ECO:0007669"/>
    <property type="project" value="UniProtKB-KW"/>
</dbReference>
<comment type="caution">
    <text evidence="2">The sequence shown here is derived from an EMBL/GenBank/DDBJ whole genome shotgun (WGS) entry which is preliminary data.</text>
</comment>
<dbReference type="Pfam" id="PF03992">
    <property type="entry name" value="ABM"/>
    <property type="match status" value="1"/>
</dbReference>